<proteinExistence type="predicted"/>
<dbReference type="HOGENOM" id="CLU_2692612_0_0_1"/>
<evidence type="ECO:0000313" key="1">
    <source>
        <dbReference type="EnsemblPlants" id="PGSC0003DMT400059510"/>
    </source>
</evidence>
<dbReference type="Proteomes" id="UP000011115">
    <property type="component" value="Unassembled WGS sequence"/>
</dbReference>
<reference evidence="2" key="1">
    <citation type="journal article" date="2011" name="Nature">
        <title>Genome sequence and analysis of the tuber crop potato.</title>
        <authorList>
            <consortium name="The Potato Genome Sequencing Consortium"/>
        </authorList>
    </citation>
    <scope>NUCLEOTIDE SEQUENCE [LARGE SCALE GENOMIC DNA]</scope>
    <source>
        <strain evidence="2">cv. DM1-3 516 R44</strain>
    </source>
</reference>
<dbReference type="EnsemblPlants" id="PGSC0003DMT400059510">
    <property type="protein sequence ID" value="PGSC0003DMT400059510"/>
    <property type="gene ID" value="PGSC0003DMG402023118"/>
</dbReference>
<dbReference type="PaxDb" id="4113-PGSC0003DMT400059510"/>
<evidence type="ECO:0000313" key="2">
    <source>
        <dbReference type="Proteomes" id="UP000011115"/>
    </source>
</evidence>
<keyword evidence="2" id="KW-1185">Reference proteome</keyword>
<accession>M1C4C4</accession>
<protein>
    <submittedName>
        <fullName evidence="1">Uncharacterized protein</fullName>
    </submittedName>
</protein>
<dbReference type="InParanoid" id="M1C4C4"/>
<sequence>MTNRPPCSVLSFYYAKGGHQGVNQMRKRSLLKLFPNYQKCFKIRADKMTSVYYYWKYLWSKCFCKLGTPVYFFL</sequence>
<reference evidence="1" key="2">
    <citation type="submission" date="2015-06" db="UniProtKB">
        <authorList>
            <consortium name="EnsemblPlants"/>
        </authorList>
    </citation>
    <scope>IDENTIFICATION</scope>
    <source>
        <strain evidence="1">DM1-3 516 R44</strain>
    </source>
</reference>
<dbReference type="AlphaFoldDB" id="M1C4C4"/>
<dbReference type="Gramene" id="PGSC0003DMT400059510">
    <property type="protein sequence ID" value="PGSC0003DMT400059510"/>
    <property type="gene ID" value="PGSC0003DMG402023118"/>
</dbReference>
<name>M1C4C4_SOLTU</name>
<organism evidence="1 2">
    <name type="scientific">Solanum tuberosum</name>
    <name type="common">Potato</name>
    <dbReference type="NCBI Taxonomy" id="4113"/>
    <lineage>
        <taxon>Eukaryota</taxon>
        <taxon>Viridiplantae</taxon>
        <taxon>Streptophyta</taxon>
        <taxon>Embryophyta</taxon>
        <taxon>Tracheophyta</taxon>
        <taxon>Spermatophyta</taxon>
        <taxon>Magnoliopsida</taxon>
        <taxon>eudicotyledons</taxon>
        <taxon>Gunneridae</taxon>
        <taxon>Pentapetalae</taxon>
        <taxon>asterids</taxon>
        <taxon>lamiids</taxon>
        <taxon>Solanales</taxon>
        <taxon>Solanaceae</taxon>
        <taxon>Solanoideae</taxon>
        <taxon>Solaneae</taxon>
        <taxon>Solanum</taxon>
    </lineage>
</organism>